<feature type="compositionally biased region" description="Acidic residues" evidence="4">
    <location>
        <begin position="1053"/>
        <end position="1069"/>
    </location>
</feature>
<accession>A0A319C886</accession>
<gene>
    <name evidence="7" type="ORF">BO88DRAFT_18834</name>
</gene>
<dbReference type="Proteomes" id="UP000248405">
    <property type="component" value="Unassembled WGS sequence"/>
</dbReference>
<dbReference type="OrthoDB" id="2192888at2759"/>
<feature type="domain" description="RRP12 N-terminal HEAT" evidence="6">
    <location>
        <begin position="12"/>
        <end position="254"/>
    </location>
</feature>
<feature type="compositionally biased region" description="Low complexity" evidence="4">
    <location>
        <begin position="1209"/>
        <end position="1219"/>
    </location>
</feature>
<name>A0A319C886_ASPVC</name>
<dbReference type="AlphaFoldDB" id="A0A319C886"/>
<feature type="compositionally biased region" description="Acidic residues" evidence="4">
    <location>
        <begin position="1020"/>
        <end position="1033"/>
    </location>
</feature>
<organism evidence="7 8">
    <name type="scientific">Aspergillus vadensis (strain CBS 113365 / IMI 142717 / IBT 24658)</name>
    <dbReference type="NCBI Taxonomy" id="1448311"/>
    <lineage>
        <taxon>Eukaryota</taxon>
        <taxon>Fungi</taxon>
        <taxon>Dikarya</taxon>
        <taxon>Ascomycota</taxon>
        <taxon>Pezizomycotina</taxon>
        <taxon>Eurotiomycetes</taxon>
        <taxon>Eurotiomycetidae</taxon>
        <taxon>Eurotiales</taxon>
        <taxon>Aspergillaceae</taxon>
        <taxon>Aspergillus</taxon>
        <taxon>Aspergillus subgen. Circumdati</taxon>
    </lineage>
</organism>
<dbReference type="InterPro" id="IPR057860">
    <property type="entry name" value="HEAT_RRP12_N"/>
</dbReference>
<dbReference type="PANTHER" id="PTHR48287">
    <property type="entry name" value="ARM REPEAT SUPERFAMILY PROTEIN"/>
    <property type="match status" value="1"/>
</dbReference>
<dbReference type="InterPro" id="IPR016024">
    <property type="entry name" value="ARM-type_fold"/>
</dbReference>
<evidence type="ECO:0000313" key="8">
    <source>
        <dbReference type="Proteomes" id="UP000248405"/>
    </source>
</evidence>
<feature type="domain" description="RRP12 HEAT" evidence="5">
    <location>
        <begin position="346"/>
        <end position="636"/>
    </location>
</feature>
<dbReference type="Pfam" id="PF25772">
    <property type="entry name" value="HEAT_RRP12_N"/>
    <property type="match status" value="1"/>
</dbReference>
<dbReference type="Gene3D" id="1.25.10.10">
    <property type="entry name" value="Leucine-rich Repeat Variant"/>
    <property type="match status" value="2"/>
</dbReference>
<dbReference type="Pfam" id="PF08161">
    <property type="entry name" value="RRP12_HEAT"/>
    <property type="match status" value="1"/>
</dbReference>
<dbReference type="GO" id="GO:0005634">
    <property type="term" value="C:nucleus"/>
    <property type="evidence" value="ECO:0007669"/>
    <property type="project" value="UniProtKB-SubCell"/>
</dbReference>
<evidence type="ECO:0000256" key="1">
    <source>
        <dbReference type="ARBA" id="ARBA00004123"/>
    </source>
</evidence>
<sequence>MATLAEKLEKIKSPKLQNQHHTAVVLSAVEDTLRDQKADFSPTAYFAALLALLSQSISATQGIVNKDLATSVVYLLDLTTAYVPASILRAKFSQILTGLAPALSLPEVDAPLLRPSIGCLESLLVAQDVAAWNLPHTQIGPRRAIAGLLSLAVDHRPKVRKRAQDALVKVLKSPPPSPSLDHPAADMCAETAMRTLSDSITAAAKSKRGRHDSSGRDTHDPLVIHSLQLVKTLAVASGGWPSKKIEPLCELLMNASRSTNEFITMGAFEVFEVIFSSMADEFSSSKLPRLLEAITDLKPAQNDSQLLPPWIAVLSRGYDVSAQTSPEDTFEKLPALFNMVSGYLASPSSNIRVSASECLVSFLANCIPNSVIIEPSVYDEKTLEKIAKAAMDLLSVKYQAAWREVFNVCAALFDSFKWRSSPFLDDIVKTVGELRSNESFQGKKEADNVLGSAIEAMGPAAVLEILPLNIIEQKNGQPGRVWLLPVLRDNVTNTDLAHFRSEFVPLSEALYQKVMEFSAREKAVEVKIFETLVQQTWAILPGYCELPLDLTESFDQGFAELLSNVLYKQTDLRVDICRALQNLVESNQAILSLEADEDDLILQRRITKKAAEKNVAHLAGFASNLLAVLFNVYSQTLPHYRGYILQCINAYLSIAPEKELNETFERVTSMLESSVVSETEAAKQGNQQTGSGDKMPPTSHTLIDLVIAMSIYLPRTSFANLFGIAAAILNGQTGDQQLIKKAYKLIPRLAQTETGSAALQERSSELQALILATADKTPASARRDRMLAIYELITYLPTSDLHFIPSVLSEVVLGCKESNEKARTASFDLLIHLAKRTTDEEKNPAGTKIRNSLVPHMPNDAPDAPATIEEFFTMVSAGLAGSSPHMVAASVTALSRLFFDFHTQIQPTVRSDLVQTVELFLTSNNREIVRSVLGFVKVAVVVLPDEDLRARLSSLVPNLMVWSKEHKGRLRSKVKGILDRLIRRFGAAPIEELVGEADRKLVVNIRKLRERRKKKKNAEQDGEDDEENDEPAGQEEKSGRSYSNAFDKAVYDSDLDSDDDASEIDVDEEGVTHALKGRKGKRSNKQSEQYIREMSPEDNPLDLLAPDALANISTTKPSVRFLNTGPGSRKKRNAKVDSDGRLILGDDDEDVDMSAGLDNNAGESGINAYVQAVSGPDAVRRGQRGKLKMAQSQKKKGGDDMDVDDDNDNNASGPASRPGPGRRGLGMPKTHGPSGAGRIQKRMPMRGRPGRGGSRGGGRGSGRGGGFRVGGNRR</sequence>
<evidence type="ECO:0000259" key="6">
    <source>
        <dbReference type="Pfam" id="PF25772"/>
    </source>
</evidence>
<dbReference type="InterPro" id="IPR012978">
    <property type="entry name" value="HEAT_RRP12"/>
</dbReference>
<evidence type="ECO:0000256" key="4">
    <source>
        <dbReference type="SAM" id="MobiDB-lite"/>
    </source>
</evidence>
<protein>
    <submittedName>
        <fullName evidence="7">Pre-rRNA processing protein Rrp12</fullName>
    </submittedName>
</protein>
<keyword evidence="8" id="KW-1185">Reference proteome</keyword>
<comment type="similarity">
    <text evidence="2">Belongs to the RRP12 family.</text>
</comment>
<feature type="compositionally biased region" description="Gly residues" evidence="4">
    <location>
        <begin position="1250"/>
        <end position="1274"/>
    </location>
</feature>
<dbReference type="GeneID" id="37206390"/>
<evidence type="ECO:0000256" key="2">
    <source>
        <dbReference type="ARBA" id="ARBA00007690"/>
    </source>
</evidence>
<dbReference type="PANTHER" id="PTHR48287:SF1">
    <property type="entry name" value="ARM REPEAT SUPERFAMILY PROTEIN"/>
    <property type="match status" value="1"/>
</dbReference>
<evidence type="ECO:0000259" key="5">
    <source>
        <dbReference type="Pfam" id="PF08161"/>
    </source>
</evidence>
<comment type="subcellular location">
    <subcellularLocation>
        <location evidence="1">Nucleus</location>
    </subcellularLocation>
</comment>
<dbReference type="InterPro" id="IPR052087">
    <property type="entry name" value="RRP12"/>
</dbReference>
<proteinExistence type="inferred from homology"/>
<evidence type="ECO:0000256" key="3">
    <source>
        <dbReference type="ARBA" id="ARBA00023242"/>
    </source>
</evidence>
<feature type="region of interest" description="Disordered" evidence="4">
    <location>
        <begin position="1120"/>
        <end position="1274"/>
    </location>
</feature>
<reference evidence="7" key="1">
    <citation type="submission" date="2016-12" db="EMBL/GenBank/DDBJ databases">
        <title>The genomes of Aspergillus section Nigri reveals drivers in fungal speciation.</title>
        <authorList>
            <consortium name="DOE Joint Genome Institute"/>
            <person name="Vesth T.C."/>
            <person name="Nybo J."/>
            <person name="Theobald S."/>
            <person name="Brandl J."/>
            <person name="Frisvad J.C."/>
            <person name="Nielsen K.F."/>
            <person name="Lyhne E.K."/>
            <person name="Kogle M.E."/>
            <person name="Kuo A."/>
            <person name="Riley R."/>
            <person name="Clum A."/>
            <person name="Nolan M."/>
            <person name="Lipzen A."/>
            <person name="Salamov A."/>
            <person name="Henrissat B."/>
            <person name="Wiebenga A."/>
            <person name="De Vries R.P."/>
            <person name="Grigoriev I.V."/>
            <person name="Mortensen U.H."/>
            <person name="Andersen M.R."/>
            <person name="Baker S.E."/>
        </authorList>
    </citation>
    <scope>NUCLEOTIDE SEQUENCE [LARGE SCALE GENOMIC DNA]</scope>
    <source>
        <strain evidence="7">CBS 113365</strain>
    </source>
</reference>
<feature type="compositionally biased region" description="Basic residues" evidence="4">
    <location>
        <begin position="1239"/>
        <end position="1249"/>
    </location>
</feature>
<dbReference type="SUPFAM" id="SSF48371">
    <property type="entry name" value="ARM repeat"/>
    <property type="match status" value="1"/>
</dbReference>
<feature type="region of interest" description="Disordered" evidence="4">
    <location>
        <begin position="1012"/>
        <end position="1090"/>
    </location>
</feature>
<dbReference type="EMBL" id="KZ821614">
    <property type="protein sequence ID" value="PYH74653.1"/>
    <property type="molecule type" value="Genomic_DNA"/>
</dbReference>
<dbReference type="InterPro" id="IPR011989">
    <property type="entry name" value="ARM-like"/>
</dbReference>
<keyword evidence="3" id="KW-0539">Nucleus</keyword>
<feature type="compositionally biased region" description="Basic residues" evidence="4">
    <location>
        <begin position="1075"/>
        <end position="1084"/>
    </location>
</feature>
<dbReference type="RefSeq" id="XP_025568447.1">
    <property type="nucleotide sequence ID" value="XM_025701798.1"/>
</dbReference>
<evidence type="ECO:0000313" key="7">
    <source>
        <dbReference type="EMBL" id="PYH74653.1"/>
    </source>
</evidence>